<keyword evidence="1" id="KW-0732">Signal</keyword>
<feature type="signal peptide" evidence="1">
    <location>
        <begin position="1"/>
        <end position="29"/>
    </location>
</feature>
<sequence precursor="true">MKFEYCSTLATRLFAGALACCSLATMANAAIVVSDTWRDGTDTDPAAPAYSENGVDSDVDGDVESVWYEGGGGTLDPVGAGGPLRGTVSTSSSSWTTYFTPEGNEVNLANTGDSVKVTWAFSMDAINASNTSQNLRIALVDSPAASRLVASGAPGSDAYNGYGMFINMGQTLGRDSAFRLMERSGASGNILSSSGDWATVADAPGISTGNAGYTDGATYTLEMTITRAAGNLLDVTSTMTGAGLNGTGSVSVSSSGLAPNNGSFLFDTFSLRPSNAVTTAQVFDTSLFQVEFTAIPEPASLVLVGLSGLALICRRQR</sequence>
<dbReference type="InterPro" id="IPR013424">
    <property type="entry name" value="Ice-binding_C"/>
</dbReference>
<name>A0A5B9QBQ8_9BACT</name>
<evidence type="ECO:0000313" key="4">
    <source>
        <dbReference type="Proteomes" id="UP000323917"/>
    </source>
</evidence>
<dbReference type="AlphaFoldDB" id="A0A5B9QBQ8"/>
<feature type="domain" description="Ice-binding protein C-terminal" evidence="2">
    <location>
        <begin position="294"/>
        <end position="315"/>
    </location>
</feature>
<dbReference type="Pfam" id="PF07589">
    <property type="entry name" value="PEP-CTERM"/>
    <property type="match status" value="1"/>
</dbReference>
<evidence type="ECO:0000256" key="1">
    <source>
        <dbReference type="SAM" id="SignalP"/>
    </source>
</evidence>
<dbReference type="KEGG" id="bgok:Pr1d_37580"/>
<dbReference type="EMBL" id="CP042913">
    <property type="protein sequence ID" value="QEG36444.1"/>
    <property type="molecule type" value="Genomic_DNA"/>
</dbReference>
<dbReference type="Proteomes" id="UP000323917">
    <property type="component" value="Chromosome"/>
</dbReference>
<keyword evidence="4" id="KW-1185">Reference proteome</keyword>
<organism evidence="3 4">
    <name type="scientific">Bythopirellula goksoeyrii</name>
    <dbReference type="NCBI Taxonomy" id="1400387"/>
    <lineage>
        <taxon>Bacteria</taxon>
        <taxon>Pseudomonadati</taxon>
        <taxon>Planctomycetota</taxon>
        <taxon>Planctomycetia</taxon>
        <taxon>Pirellulales</taxon>
        <taxon>Lacipirellulaceae</taxon>
        <taxon>Bythopirellula</taxon>
    </lineage>
</organism>
<evidence type="ECO:0000259" key="2">
    <source>
        <dbReference type="Pfam" id="PF07589"/>
    </source>
</evidence>
<dbReference type="NCBIfam" id="TIGR02595">
    <property type="entry name" value="PEP_CTERM"/>
    <property type="match status" value="1"/>
</dbReference>
<dbReference type="OrthoDB" id="255743at2"/>
<feature type="chain" id="PRO_5022968391" description="Ice-binding protein C-terminal domain-containing protein" evidence="1">
    <location>
        <begin position="30"/>
        <end position="317"/>
    </location>
</feature>
<evidence type="ECO:0000313" key="3">
    <source>
        <dbReference type="EMBL" id="QEG36444.1"/>
    </source>
</evidence>
<gene>
    <name evidence="3" type="ORF">Pr1d_37580</name>
</gene>
<dbReference type="RefSeq" id="WP_148074784.1">
    <property type="nucleotide sequence ID" value="NZ_CP042913.1"/>
</dbReference>
<reference evidence="3 4" key="1">
    <citation type="submission" date="2019-08" db="EMBL/GenBank/DDBJ databases">
        <title>Deep-cultivation of Planctomycetes and their phenomic and genomic characterization uncovers novel biology.</title>
        <authorList>
            <person name="Wiegand S."/>
            <person name="Jogler M."/>
            <person name="Boedeker C."/>
            <person name="Pinto D."/>
            <person name="Vollmers J."/>
            <person name="Rivas-Marin E."/>
            <person name="Kohn T."/>
            <person name="Peeters S.H."/>
            <person name="Heuer A."/>
            <person name="Rast P."/>
            <person name="Oberbeckmann S."/>
            <person name="Bunk B."/>
            <person name="Jeske O."/>
            <person name="Meyerdierks A."/>
            <person name="Storesund J.E."/>
            <person name="Kallscheuer N."/>
            <person name="Luecker S."/>
            <person name="Lage O.M."/>
            <person name="Pohl T."/>
            <person name="Merkel B.J."/>
            <person name="Hornburger P."/>
            <person name="Mueller R.-W."/>
            <person name="Bruemmer F."/>
            <person name="Labrenz M."/>
            <person name="Spormann A.M."/>
            <person name="Op den Camp H."/>
            <person name="Overmann J."/>
            <person name="Amann R."/>
            <person name="Jetten M.S.M."/>
            <person name="Mascher T."/>
            <person name="Medema M.H."/>
            <person name="Devos D.P."/>
            <person name="Kaster A.-K."/>
            <person name="Ovreas L."/>
            <person name="Rohde M."/>
            <person name="Galperin M.Y."/>
            <person name="Jogler C."/>
        </authorList>
    </citation>
    <scope>NUCLEOTIDE SEQUENCE [LARGE SCALE GENOMIC DNA]</scope>
    <source>
        <strain evidence="3 4">Pr1d</strain>
    </source>
</reference>
<protein>
    <recommendedName>
        <fullName evidence="2">Ice-binding protein C-terminal domain-containing protein</fullName>
    </recommendedName>
</protein>
<accession>A0A5B9QBQ8</accession>
<proteinExistence type="predicted"/>